<proteinExistence type="predicted"/>
<dbReference type="EMBL" id="POSP01000003">
    <property type="protein sequence ID" value="PND36797.1"/>
    <property type="molecule type" value="Genomic_DNA"/>
</dbReference>
<organism evidence="1 2">
    <name type="scientific">Kinneretia aquatilis</name>
    <dbReference type="NCBI Taxonomy" id="2070761"/>
    <lineage>
        <taxon>Bacteria</taxon>
        <taxon>Pseudomonadati</taxon>
        <taxon>Pseudomonadota</taxon>
        <taxon>Betaproteobacteria</taxon>
        <taxon>Burkholderiales</taxon>
        <taxon>Sphaerotilaceae</taxon>
        <taxon>Roseateles</taxon>
    </lineage>
</organism>
<dbReference type="RefSeq" id="WP_102766719.1">
    <property type="nucleotide sequence ID" value="NZ_POSP01000003.1"/>
</dbReference>
<name>A0A2N8KTL2_9BURK</name>
<dbReference type="AlphaFoldDB" id="A0A2N8KTL2"/>
<evidence type="ECO:0000313" key="1">
    <source>
        <dbReference type="EMBL" id="PND36797.1"/>
    </source>
</evidence>
<gene>
    <name evidence="1" type="ORF">C1O66_04090</name>
</gene>
<accession>A0A2N8KTL2</accession>
<comment type="caution">
    <text evidence="1">The sequence shown here is derived from an EMBL/GenBank/DDBJ whole genome shotgun (WGS) entry which is preliminary data.</text>
</comment>
<dbReference type="Proteomes" id="UP000235916">
    <property type="component" value="Unassembled WGS sequence"/>
</dbReference>
<evidence type="ECO:0000313" key="2">
    <source>
        <dbReference type="Proteomes" id="UP000235916"/>
    </source>
</evidence>
<dbReference type="OrthoDB" id="1163947at2"/>
<sequence>MSFLSRIFGRKPPQNLGGKSLVSFDEHGVTRNMPDGRVEAVSWHELQEVIIVTTGEGPFEDDVFWVLSGNGRGCAVPSESAGMKELLTRLQQLPGFNNESVIQAMGSTSNAKFICWSRGNAL</sequence>
<protein>
    <submittedName>
        <fullName evidence="1">Uncharacterized protein</fullName>
    </submittedName>
</protein>
<reference evidence="1 2" key="1">
    <citation type="submission" date="2018-01" db="EMBL/GenBank/DDBJ databases">
        <title>Draft genome sequence of Paucibacter aquatile CR182 isolated from freshwater of the Nakdong River.</title>
        <authorList>
            <person name="Choi A."/>
            <person name="Chung E.J."/>
        </authorList>
    </citation>
    <scope>NUCLEOTIDE SEQUENCE [LARGE SCALE GENOMIC DNA]</scope>
    <source>
        <strain evidence="1 2">CR182</strain>
    </source>
</reference>
<keyword evidence="2" id="KW-1185">Reference proteome</keyword>